<dbReference type="EMBL" id="CP035733">
    <property type="protein sequence ID" value="QGY81956.1"/>
    <property type="molecule type" value="Genomic_DNA"/>
</dbReference>
<dbReference type="AlphaFoldDB" id="A0A6I6LD92"/>
<organism evidence="2 3">
    <name type="scientific">Sphingorhabdus lacus</name>
    <dbReference type="NCBI Taxonomy" id="392610"/>
    <lineage>
        <taxon>Bacteria</taxon>
        <taxon>Pseudomonadati</taxon>
        <taxon>Pseudomonadota</taxon>
        <taxon>Alphaproteobacteria</taxon>
        <taxon>Sphingomonadales</taxon>
        <taxon>Sphingomonadaceae</taxon>
        <taxon>Sphingorhabdus</taxon>
    </lineage>
</organism>
<proteinExistence type="predicted"/>
<reference evidence="3" key="1">
    <citation type="submission" date="2019-01" db="EMBL/GenBank/DDBJ databases">
        <title>Sphingorhabdus lacus sp.nov., isolated from an oligotrophic freshwater lake.</title>
        <authorList>
            <person name="Park M."/>
        </authorList>
    </citation>
    <scope>NUCLEOTIDE SEQUENCE [LARGE SCALE GENOMIC DNA]</scope>
    <source>
        <strain evidence="3">IMCC1753</strain>
    </source>
</reference>
<dbReference type="OrthoDB" id="7448392at2"/>
<dbReference type="KEGG" id="slaa:EUU25_15845"/>
<dbReference type="Proteomes" id="UP000428803">
    <property type="component" value="Chromosome"/>
</dbReference>
<evidence type="ECO:0000313" key="3">
    <source>
        <dbReference type="Proteomes" id="UP000428803"/>
    </source>
</evidence>
<name>A0A6I6LD92_9SPHN</name>
<dbReference type="PROSITE" id="PS51318">
    <property type="entry name" value="TAT"/>
    <property type="match status" value="1"/>
</dbReference>
<protein>
    <submittedName>
        <fullName evidence="2">Uncharacterized protein</fullName>
    </submittedName>
</protein>
<dbReference type="InterPro" id="IPR006311">
    <property type="entry name" value="TAT_signal"/>
</dbReference>
<gene>
    <name evidence="2" type="ORF">EUU25_15845</name>
</gene>
<evidence type="ECO:0000313" key="2">
    <source>
        <dbReference type="EMBL" id="QGY81956.1"/>
    </source>
</evidence>
<feature type="region of interest" description="Disordered" evidence="1">
    <location>
        <begin position="61"/>
        <end position="82"/>
    </location>
</feature>
<sequence length="133" mass="14110">MDDDTKSPNPLNSPTSRRRALMLGAATASAIVSVRPALAQSAASVMNCEIPVPGPHGTGMNIDSYGKLVPRDTPGSFPATGQKFTGEQVKAALRGRSLPGTSYDQSQAYVNYIRRLQSGQSGFTCYASLQMSR</sequence>
<dbReference type="RefSeq" id="WP_158902705.1">
    <property type="nucleotide sequence ID" value="NZ_CP035733.1"/>
</dbReference>
<keyword evidence="3" id="KW-1185">Reference proteome</keyword>
<evidence type="ECO:0000256" key="1">
    <source>
        <dbReference type="SAM" id="MobiDB-lite"/>
    </source>
</evidence>
<accession>A0A6I6LD92</accession>